<evidence type="ECO:0000313" key="2">
    <source>
        <dbReference type="EMBL" id="QTH63248.1"/>
    </source>
</evidence>
<keyword evidence="1" id="KW-1133">Transmembrane helix</keyword>
<keyword evidence="1" id="KW-0472">Membrane</keyword>
<dbReference type="KEGG" id="psym:J1N51_10935"/>
<dbReference type="RefSeq" id="WP_208831293.1">
    <property type="nucleotide sequence ID" value="NZ_CP072110.1"/>
</dbReference>
<gene>
    <name evidence="2" type="ORF">J1N51_10935</name>
</gene>
<reference evidence="2" key="1">
    <citation type="submission" date="2021-03" db="EMBL/GenBank/DDBJ databases">
        <title>Description of Psychrosphaera ytuae sp. nov. isolated from deep sea sediment of South China Sea.</title>
        <authorList>
            <person name="Zhang J."/>
            <person name="Xu X.-D."/>
        </authorList>
    </citation>
    <scope>NUCLEOTIDE SEQUENCE</scope>
    <source>
        <strain evidence="2">MTZ26</strain>
    </source>
</reference>
<accession>A0A975DAH4</accession>
<keyword evidence="3" id="KW-1185">Reference proteome</keyword>
<keyword evidence="1" id="KW-0812">Transmembrane</keyword>
<name>A0A975DAH4_9GAMM</name>
<organism evidence="2 3">
    <name type="scientific">Psychrosphaera ytuae</name>
    <dbReference type="NCBI Taxonomy" id="2820710"/>
    <lineage>
        <taxon>Bacteria</taxon>
        <taxon>Pseudomonadati</taxon>
        <taxon>Pseudomonadota</taxon>
        <taxon>Gammaproteobacteria</taxon>
        <taxon>Alteromonadales</taxon>
        <taxon>Pseudoalteromonadaceae</taxon>
        <taxon>Psychrosphaera</taxon>
    </lineage>
</organism>
<sequence length="56" mass="6383">MKVLNTKQTQHVAGGLFVYPIMWFLEELVIAGLKDLFRGDLEDLGRIENRPVGTRP</sequence>
<proteinExistence type="predicted"/>
<dbReference type="Proteomes" id="UP000682739">
    <property type="component" value="Chromosome"/>
</dbReference>
<protein>
    <submittedName>
        <fullName evidence="2">Uncharacterized protein</fullName>
    </submittedName>
</protein>
<dbReference type="EMBL" id="CP072110">
    <property type="protein sequence ID" value="QTH63248.1"/>
    <property type="molecule type" value="Genomic_DNA"/>
</dbReference>
<evidence type="ECO:0000256" key="1">
    <source>
        <dbReference type="SAM" id="Phobius"/>
    </source>
</evidence>
<dbReference type="AlphaFoldDB" id="A0A975DAH4"/>
<evidence type="ECO:0000313" key="3">
    <source>
        <dbReference type="Proteomes" id="UP000682739"/>
    </source>
</evidence>
<feature type="transmembrane region" description="Helical" evidence="1">
    <location>
        <begin position="12"/>
        <end position="33"/>
    </location>
</feature>